<dbReference type="InterPro" id="IPR000717">
    <property type="entry name" value="PCI_dom"/>
</dbReference>
<dbReference type="GO" id="GO:0008180">
    <property type="term" value="C:COP9 signalosome"/>
    <property type="evidence" value="ECO:0007669"/>
    <property type="project" value="UniProtKB-KW"/>
</dbReference>
<evidence type="ECO:0000256" key="2">
    <source>
        <dbReference type="ARBA" id="ARBA00004496"/>
    </source>
</evidence>
<comment type="subcellular location">
    <subcellularLocation>
        <location evidence="2">Cytoplasm</location>
    </subcellularLocation>
    <subcellularLocation>
        <location evidence="1">Nucleus</location>
    </subcellularLocation>
</comment>
<keyword evidence="7" id="KW-0539">Nucleus</keyword>
<dbReference type="AlphaFoldDB" id="A0A078AN66"/>
<evidence type="ECO:0000256" key="5">
    <source>
        <dbReference type="ARBA" id="ARBA00022490"/>
    </source>
</evidence>
<dbReference type="PROSITE" id="PS50250">
    <property type="entry name" value="PCI"/>
    <property type="match status" value="1"/>
</dbReference>
<dbReference type="Proteomes" id="UP000039865">
    <property type="component" value="Unassembled WGS sequence"/>
</dbReference>
<reference evidence="9 10" key="1">
    <citation type="submission" date="2014-06" db="EMBL/GenBank/DDBJ databases">
        <authorList>
            <person name="Swart Estienne"/>
        </authorList>
    </citation>
    <scope>NUCLEOTIDE SEQUENCE [LARGE SCALE GENOMIC DNA]</scope>
    <source>
        <strain evidence="9 10">130c</strain>
    </source>
</reference>
<dbReference type="GO" id="GO:0005829">
    <property type="term" value="C:cytosol"/>
    <property type="evidence" value="ECO:0007669"/>
    <property type="project" value="TreeGrafter"/>
</dbReference>
<evidence type="ECO:0000256" key="6">
    <source>
        <dbReference type="ARBA" id="ARBA00022790"/>
    </source>
</evidence>
<evidence type="ECO:0000259" key="8">
    <source>
        <dbReference type="PROSITE" id="PS50250"/>
    </source>
</evidence>
<dbReference type="OMA" id="KNIMHTV"/>
<organism evidence="9 10">
    <name type="scientific">Stylonychia lemnae</name>
    <name type="common">Ciliate</name>
    <dbReference type="NCBI Taxonomy" id="5949"/>
    <lineage>
        <taxon>Eukaryota</taxon>
        <taxon>Sar</taxon>
        <taxon>Alveolata</taxon>
        <taxon>Ciliophora</taxon>
        <taxon>Intramacronucleata</taxon>
        <taxon>Spirotrichea</taxon>
        <taxon>Stichotrichia</taxon>
        <taxon>Sporadotrichida</taxon>
        <taxon>Oxytrichidae</taxon>
        <taxon>Stylonychinae</taxon>
        <taxon>Stylonychia</taxon>
    </lineage>
</organism>
<evidence type="ECO:0000256" key="3">
    <source>
        <dbReference type="ARBA" id="ARBA00010417"/>
    </source>
</evidence>
<accession>A0A078AN66</accession>
<dbReference type="EMBL" id="CCKQ01011792">
    <property type="protein sequence ID" value="CDW83366.1"/>
    <property type="molecule type" value="Genomic_DNA"/>
</dbReference>
<dbReference type="PANTHER" id="PTHR10855">
    <property type="entry name" value="26S PROTEASOME NON-ATPASE REGULATORY SUBUNIT 12/COP9 SIGNALOSOME COMPLEX SUBUNIT 4"/>
    <property type="match status" value="1"/>
</dbReference>
<dbReference type="InterPro" id="IPR036388">
    <property type="entry name" value="WH-like_DNA-bd_sf"/>
</dbReference>
<dbReference type="InterPro" id="IPR036390">
    <property type="entry name" value="WH_DNA-bd_sf"/>
</dbReference>
<keyword evidence="6" id="KW-0736">Signalosome</keyword>
<evidence type="ECO:0000256" key="7">
    <source>
        <dbReference type="ARBA" id="ARBA00023242"/>
    </source>
</evidence>
<dbReference type="SUPFAM" id="SSF46785">
    <property type="entry name" value="Winged helix' DNA-binding domain"/>
    <property type="match status" value="1"/>
</dbReference>
<dbReference type="Pfam" id="PF22241">
    <property type="entry name" value="PSMD12-CSN4_N"/>
    <property type="match status" value="1"/>
</dbReference>
<evidence type="ECO:0000256" key="1">
    <source>
        <dbReference type="ARBA" id="ARBA00004123"/>
    </source>
</evidence>
<dbReference type="PANTHER" id="PTHR10855:SF2">
    <property type="entry name" value="COP9 SIGNALOSOME COMPLEX SUBUNIT 4"/>
    <property type="match status" value="1"/>
</dbReference>
<name>A0A078AN66_STYLE</name>
<dbReference type="InterPro" id="IPR040134">
    <property type="entry name" value="PSMD12/CSN4"/>
</dbReference>
<dbReference type="OrthoDB" id="310863at2759"/>
<comment type="similarity">
    <text evidence="3">Belongs to the CSN4 family.</text>
</comment>
<evidence type="ECO:0000313" key="9">
    <source>
        <dbReference type="EMBL" id="CDW83366.1"/>
    </source>
</evidence>
<keyword evidence="5" id="KW-0963">Cytoplasm</keyword>
<dbReference type="GO" id="GO:0000502">
    <property type="term" value="C:proteasome complex"/>
    <property type="evidence" value="ECO:0007669"/>
    <property type="project" value="UniProtKB-KW"/>
</dbReference>
<protein>
    <recommendedName>
        <fullName evidence="4">COP9 signalosome complex subunit 4</fullName>
    </recommendedName>
</protein>
<keyword evidence="9" id="KW-0647">Proteasome</keyword>
<evidence type="ECO:0000313" key="10">
    <source>
        <dbReference type="Proteomes" id="UP000039865"/>
    </source>
</evidence>
<dbReference type="Pfam" id="PF01399">
    <property type="entry name" value="PCI"/>
    <property type="match status" value="1"/>
</dbReference>
<dbReference type="InParanoid" id="A0A078AN66"/>
<feature type="domain" description="PCI" evidence="8">
    <location>
        <begin position="186"/>
        <end position="349"/>
    </location>
</feature>
<evidence type="ECO:0000256" key="4">
    <source>
        <dbReference type="ARBA" id="ARBA00014881"/>
    </source>
</evidence>
<sequence>MSDLGQRIQQIETGSADKSVAYTQLAQDLVSKKAIQDLKNLVDHITNDDVQVSISRSVLSQISQGLSKLNNDDALIVGQHSIDRMASRQNTFEDEIHAARRDFEKAAKMLERINLDSISRQVDTDEKAQLQVQTAEYWFEDDDAVNAEKFINKAAHIIHIVKDQAVRIRYKVCHARIMDSKRKFLIASFSYYELSNQEGVDPSDLLVLLGMATTCAILSPAGPQKARILSVLHKDPRSPKLEQFDILDKMFMGKIIKKPDVKSFEDQLQDHQKTVSQEGYSVLEKALIEHNIEVISKIYKNISFEELGRFLEISPEQAEFIIAQMASENRLKAILDQKSHIIEFESDNQAINTYNNQVLNICQNLNTLISGILKAHPQLQKYDTHIIK</sequence>
<gene>
    <name evidence="9" type="primary">Contig2920.g3122</name>
    <name evidence="9" type="ORF">STYLEM_12410</name>
</gene>
<keyword evidence="10" id="KW-1185">Reference proteome</keyword>
<dbReference type="InterPro" id="IPR054559">
    <property type="entry name" value="PSMD12-CSN4-like_N"/>
</dbReference>
<dbReference type="Gene3D" id="1.10.10.10">
    <property type="entry name" value="Winged helix-like DNA-binding domain superfamily/Winged helix DNA-binding domain"/>
    <property type="match status" value="1"/>
</dbReference>
<dbReference type="SMART" id="SM00088">
    <property type="entry name" value="PINT"/>
    <property type="match status" value="1"/>
</dbReference>
<proteinExistence type="inferred from homology"/>